<dbReference type="Proteomes" id="UP000887568">
    <property type="component" value="Unplaced"/>
</dbReference>
<dbReference type="RefSeq" id="XP_038068160.1">
    <property type="nucleotide sequence ID" value="XM_038212232.1"/>
</dbReference>
<dbReference type="InterPro" id="IPR023401">
    <property type="entry name" value="ODC_N"/>
</dbReference>
<accession>A0A914AVN4</accession>
<comment type="catalytic activity">
    <reaction evidence="10">
        <text>(R)-lanthionine ketimine + NADPH + 2 H(+) = (3R,5R)-1,4-thiomorpholine-3,5-dicarboxylate + NADP(+)</text>
        <dbReference type="Rhea" id="RHEA:68040"/>
        <dbReference type="ChEBI" id="CHEBI:15378"/>
        <dbReference type="ChEBI" id="CHEBI:57783"/>
        <dbReference type="ChEBI" id="CHEBI:58349"/>
        <dbReference type="ChEBI" id="CHEBI:176891"/>
        <dbReference type="ChEBI" id="CHEBI:176892"/>
    </reaction>
    <physiologicalReaction direction="left-to-right" evidence="10">
        <dbReference type="Rhea" id="RHEA:68041"/>
    </physiologicalReaction>
</comment>
<dbReference type="OrthoDB" id="41492at2759"/>
<dbReference type="PIRSF" id="PIRSF001439">
    <property type="entry name" value="CryM"/>
    <property type="match status" value="1"/>
</dbReference>
<dbReference type="PANTHER" id="PTHR13812">
    <property type="entry name" value="KETIMINE REDUCTASE MU-CRYSTALLIN"/>
    <property type="match status" value="1"/>
</dbReference>
<evidence type="ECO:0000256" key="5">
    <source>
        <dbReference type="ARBA" id="ARBA00093190"/>
    </source>
</evidence>
<dbReference type="InterPro" id="IPR003462">
    <property type="entry name" value="ODC_Mu_crystall"/>
</dbReference>
<dbReference type="Pfam" id="PF02423">
    <property type="entry name" value="OCD_Mu_crystall"/>
    <property type="match status" value="1"/>
</dbReference>
<dbReference type="OMA" id="VKIVNVH"/>
<keyword evidence="19" id="KW-1185">Reference proteome</keyword>
<comment type="similarity">
    <text evidence="1">Belongs to the ornithine cyclodeaminase/mu-crystallin family.</text>
</comment>
<evidence type="ECO:0000313" key="18">
    <source>
        <dbReference type="EnsemblMetazoa" id="XP_038068160.1"/>
    </source>
</evidence>
<evidence type="ECO:0000256" key="2">
    <source>
        <dbReference type="ARBA" id="ARBA00012883"/>
    </source>
</evidence>
<comment type="catalytic activity">
    <reaction evidence="12">
        <text>(3R)-1,4-thiomorpholine-3-carboxylate + NADP(+) = 3,4-dehydrothiomorpholine-3-carboxylate + NADPH + 2 H(+)</text>
        <dbReference type="Rhea" id="RHEA:12500"/>
        <dbReference type="ChEBI" id="CHEBI:15378"/>
        <dbReference type="ChEBI" id="CHEBI:57783"/>
        <dbReference type="ChEBI" id="CHEBI:58349"/>
        <dbReference type="ChEBI" id="CHEBI:58517"/>
        <dbReference type="ChEBI" id="CHEBI:176873"/>
        <dbReference type="EC" id="1.5.1.25"/>
    </reaction>
    <physiologicalReaction direction="right-to-left" evidence="12">
        <dbReference type="Rhea" id="RHEA:12502"/>
    </physiologicalReaction>
</comment>
<comment type="catalytic activity">
    <reaction evidence="13">
        <text>L-proline + NAD(+) = 1-pyrroline-2-carboxylate + NADH + H(+)</text>
        <dbReference type="Rhea" id="RHEA:20321"/>
        <dbReference type="ChEBI" id="CHEBI:15378"/>
        <dbReference type="ChEBI" id="CHEBI:39785"/>
        <dbReference type="ChEBI" id="CHEBI:57540"/>
        <dbReference type="ChEBI" id="CHEBI:57945"/>
        <dbReference type="ChEBI" id="CHEBI:60039"/>
        <dbReference type="EC" id="1.5.1.1"/>
    </reaction>
    <physiologicalReaction direction="right-to-left" evidence="13">
        <dbReference type="Rhea" id="RHEA:20323"/>
    </physiologicalReaction>
</comment>
<name>A0A914AVN4_PATMI</name>
<dbReference type="EnsemblMetazoa" id="XM_038212232.1">
    <property type="protein sequence ID" value="XP_038068160.1"/>
    <property type="gene ID" value="LOC119737694"/>
</dbReference>
<dbReference type="FunFam" id="3.40.50.720:FF:000241">
    <property type="entry name" value="ketimine reductase mu-crystallin"/>
    <property type="match status" value="1"/>
</dbReference>
<evidence type="ECO:0000313" key="19">
    <source>
        <dbReference type="Proteomes" id="UP000887568"/>
    </source>
</evidence>
<proteinExistence type="inferred from homology"/>
<comment type="catalytic activity">
    <reaction evidence="11">
        <text>(S)-cystathionine ketimine + NADH + 2 H(+) = (3R,5S)-2,3,5,6,7-pentahydro-1,4-thiazepine-3,5-dicarboxylate + NAD(+)</text>
        <dbReference type="Rhea" id="RHEA:68032"/>
        <dbReference type="ChEBI" id="CHEBI:15378"/>
        <dbReference type="ChEBI" id="CHEBI:57540"/>
        <dbReference type="ChEBI" id="CHEBI:57945"/>
        <dbReference type="ChEBI" id="CHEBI:176808"/>
        <dbReference type="ChEBI" id="CHEBI:176810"/>
    </reaction>
    <physiologicalReaction direction="left-to-right" evidence="11">
        <dbReference type="Rhea" id="RHEA:68033"/>
    </physiologicalReaction>
</comment>
<comment type="catalytic activity">
    <reaction evidence="9">
        <text>(S)-cystathionine ketimine + NADPH + 2 H(+) = (3R,5S)-2,3,5,6,7-pentahydro-1,4-thiazepine-3,5-dicarboxylate + NADP(+)</text>
        <dbReference type="Rhea" id="RHEA:68036"/>
        <dbReference type="ChEBI" id="CHEBI:15378"/>
        <dbReference type="ChEBI" id="CHEBI:57783"/>
        <dbReference type="ChEBI" id="CHEBI:58349"/>
        <dbReference type="ChEBI" id="CHEBI:176808"/>
        <dbReference type="ChEBI" id="CHEBI:176810"/>
    </reaction>
    <physiologicalReaction direction="left-to-right" evidence="9">
        <dbReference type="Rhea" id="RHEA:68037"/>
    </physiologicalReaction>
</comment>
<sequence>MHSALFCLVMAARRISNFHRQLCPRNSKSIPVEGNTTSASMSSSSTSIPFISSQEAEKALTYAALIPAIEQALGDFSNGEQGGVVQPLRSVFPVKKQDGYFLSMPAYSEKQSGLACKLLTLFPKNENTKFPVLQGTIALFDPDNGSLKAILDGEAITGMRTAAASAVATKYLAPEGSKILAILGAGLQASTHLQALRHVIPFSEVRVWNRTYARAEAFAAKYGCIACKTGEEAVKDADVIATVTGTSTPILQSEWVKDGAHINCVGAPVPDQQELDPALVRRSVIYADSKEAALNESGDVVISKAEVFGEIGEVVLGKLKARRNETTIFKSLGSCLGCMRQISYSCFGLRIETVNLC</sequence>
<comment type="catalytic activity">
    <reaction evidence="14">
        <text>L-pipecolate + NADP(+) = Delta(1)-piperideine-2-carboxylate + NADPH + H(+)</text>
        <dbReference type="Rhea" id="RHEA:12524"/>
        <dbReference type="ChEBI" id="CHEBI:15378"/>
        <dbReference type="ChEBI" id="CHEBI:57783"/>
        <dbReference type="ChEBI" id="CHEBI:58349"/>
        <dbReference type="ChEBI" id="CHEBI:61185"/>
        <dbReference type="ChEBI" id="CHEBI:77631"/>
        <dbReference type="EC" id="1.5.1.1"/>
    </reaction>
    <physiologicalReaction direction="right-to-left" evidence="14">
        <dbReference type="Rhea" id="RHEA:12526"/>
    </physiologicalReaction>
</comment>
<evidence type="ECO:0000256" key="12">
    <source>
        <dbReference type="ARBA" id="ARBA00093263"/>
    </source>
</evidence>
<evidence type="ECO:0000256" key="11">
    <source>
        <dbReference type="ARBA" id="ARBA00093250"/>
    </source>
</evidence>
<evidence type="ECO:0000256" key="17">
    <source>
        <dbReference type="ARBA" id="ARBA00093650"/>
    </source>
</evidence>
<evidence type="ECO:0000256" key="3">
    <source>
        <dbReference type="ARBA" id="ARBA00015173"/>
    </source>
</evidence>
<comment type="catalytic activity">
    <reaction evidence="8">
        <text>(3R)-1,4-thiomorpholine-3-carboxylate + NAD(+) = 3,4-dehydrothiomorpholine-3-carboxylate + NADH + 2 H(+)</text>
        <dbReference type="Rhea" id="RHEA:12504"/>
        <dbReference type="ChEBI" id="CHEBI:15378"/>
        <dbReference type="ChEBI" id="CHEBI:57540"/>
        <dbReference type="ChEBI" id="CHEBI:57945"/>
        <dbReference type="ChEBI" id="CHEBI:58517"/>
        <dbReference type="ChEBI" id="CHEBI:176873"/>
        <dbReference type="EC" id="1.5.1.25"/>
    </reaction>
    <physiologicalReaction direction="right-to-left" evidence="8">
        <dbReference type="Rhea" id="RHEA:12506"/>
    </physiologicalReaction>
</comment>
<evidence type="ECO:0000256" key="9">
    <source>
        <dbReference type="ARBA" id="ARBA00093227"/>
    </source>
</evidence>
<dbReference type="Gene3D" id="3.40.50.720">
    <property type="entry name" value="NAD(P)-binding Rossmann-like Domain"/>
    <property type="match status" value="1"/>
</dbReference>
<dbReference type="InterPro" id="IPR036291">
    <property type="entry name" value="NAD(P)-bd_dom_sf"/>
</dbReference>
<evidence type="ECO:0000256" key="15">
    <source>
        <dbReference type="ARBA" id="ARBA00093567"/>
    </source>
</evidence>
<evidence type="ECO:0000256" key="8">
    <source>
        <dbReference type="ARBA" id="ARBA00093226"/>
    </source>
</evidence>
<evidence type="ECO:0000256" key="1">
    <source>
        <dbReference type="ARBA" id="ARBA00008903"/>
    </source>
</evidence>
<dbReference type="PANTHER" id="PTHR13812:SF19">
    <property type="entry name" value="KETIMINE REDUCTASE MU-CRYSTALLIN"/>
    <property type="match status" value="1"/>
</dbReference>
<dbReference type="EC" id="1.5.1.1" evidence="16"/>
<evidence type="ECO:0000256" key="16">
    <source>
        <dbReference type="ARBA" id="ARBA00093598"/>
    </source>
</evidence>
<dbReference type="GO" id="GO:0042562">
    <property type="term" value="F:hormone binding"/>
    <property type="evidence" value="ECO:0007669"/>
    <property type="project" value="TreeGrafter"/>
</dbReference>
<reference evidence="18" key="1">
    <citation type="submission" date="2022-11" db="UniProtKB">
        <authorList>
            <consortium name="EnsemblMetazoa"/>
        </authorList>
    </citation>
    <scope>IDENTIFICATION</scope>
</reference>
<dbReference type="EC" id="1.5.1.25" evidence="2"/>
<dbReference type="SUPFAM" id="SSF51735">
    <property type="entry name" value="NAD(P)-binding Rossmann-fold domains"/>
    <property type="match status" value="1"/>
</dbReference>
<dbReference type="GeneID" id="119737694"/>
<evidence type="ECO:0000256" key="7">
    <source>
        <dbReference type="ARBA" id="ARBA00093203"/>
    </source>
</evidence>
<evidence type="ECO:0000256" key="14">
    <source>
        <dbReference type="ARBA" id="ARBA00093273"/>
    </source>
</evidence>
<dbReference type="GO" id="GO:0050241">
    <property type="term" value="F:pyrroline-2-carboxylate reductase activity"/>
    <property type="evidence" value="ECO:0007669"/>
    <property type="project" value="UniProtKB-EC"/>
</dbReference>
<dbReference type="Gene3D" id="3.30.1780.10">
    <property type="entry name" value="ornithine cyclodeaminase, domain 1"/>
    <property type="match status" value="1"/>
</dbReference>
<comment type="catalytic activity">
    <reaction evidence="7">
        <text>L-proline + NADP(+) = 1-pyrroline-2-carboxylate + NADPH + H(+)</text>
        <dbReference type="Rhea" id="RHEA:20317"/>
        <dbReference type="ChEBI" id="CHEBI:15378"/>
        <dbReference type="ChEBI" id="CHEBI:39785"/>
        <dbReference type="ChEBI" id="CHEBI:57783"/>
        <dbReference type="ChEBI" id="CHEBI:58349"/>
        <dbReference type="ChEBI" id="CHEBI:60039"/>
        <dbReference type="EC" id="1.5.1.1"/>
    </reaction>
    <physiologicalReaction direction="right-to-left" evidence="7">
        <dbReference type="Rhea" id="RHEA:20319"/>
    </physiologicalReaction>
</comment>
<comment type="catalytic activity">
    <reaction evidence="5">
        <text>L-pipecolate + NAD(+) = Delta(1)-piperideine-2-carboxylate + NADH + H(+)</text>
        <dbReference type="Rhea" id="RHEA:30807"/>
        <dbReference type="ChEBI" id="CHEBI:15378"/>
        <dbReference type="ChEBI" id="CHEBI:57540"/>
        <dbReference type="ChEBI" id="CHEBI:57945"/>
        <dbReference type="ChEBI" id="CHEBI:61185"/>
        <dbReference type="ChEBI" id="CHEBI:77631"/>
        <dbReference type="EC" id="1.5.1.1"/>
    </reaction>
    <physiologicalReaction direction="right-to-left" evidence="5">
        <dbReference type="Rhea" id="RHEA:30809"/>
    </physiologicalReaction>
</comment>
<evidence type="ECO:0000256" key="4">
    <source>
        <dbReference type="ARBA" id="ARBA00033420"/>
    </source>
</evidence>
<evidence type="ECO:0000256" key="10">
    <source>
        <dbReference type="ARBA" id="ARBA00093248"/>
    </source>
</evidence>
<dbReference type="AlphaFoldDB" id="A0A914AVN4"/>
<evidence type="ECO:0000256" key="13">
    <source>
        <dbReference type="ARBA" id="ARBA00093264"/>
    </source>
</evidence>
<evidence type="ECO:0000256" key="6">
    <source>
        <dbReference type="ARBA" id="ARBA00093197"/>
    </source>
</evidence>
<comment type="catalytic activity">
    <reaction evidence="6">
        <text>Delta(2)-thiazoline-2-carboxylate + NADPH + 2 H(+) = L-thiazolidine-2-carboxylate + NADP(+)</text>
        <dbReference type="Rhea" id="RHEA:68072"/>
        <dbReference type="ChEBI" id="CHEBI:15378"/>
        <dbReference type="ChEBI" id="CHEBI:57783"/>
        <dbReference type="ChEBI" id="CHEBI:58349"/>
        <dbReference type="ChEBI" id="CHEBI:176895"/>
        <dbReference type="ChEBI" id="CHEBI:176896"/>
    </reaction>
    <physiologicalReaction direction="left-to-right" evidence="6">
        <dbReference type="Rhea" id="RHEA:68073"/>
    </physiologicalReaction>
</comment>
<dbReference type="GO" id="GO:0047127">
    <property type="term" value="F:thiomorpholine-carboxylate dehydrogenase activity"/>
    <property type="evidence" value="ECO:0007669"/>
    <property type="project" value="UniProtKB-EC"/>
</dbReference>
<dbReference type="GO" id="GO:0005737">
    <property type="term" value="C:cytoplasm"/>
    <property type="evidence" value="ECO:0007669"/>
    <property type="project" value="TreeGrafter"/>
</dbReference>
<organism evidence="18 19">
    <name type="scientific">Patiria miniata</name>
    <name type="common">Bat star</name>
    <name type="synonym">Asterina miniata</name>
    <dbReference type="NCBI Taxonomy" id="46514"/>
    <lineage>
        <taxon>Eukaryota</taxon>
        <taxon>Metazoa</taxon>
        <taxon>Echinodermata</taxon>
        <taxon>Eleutherozoa</taxon>
        <taxon>Asterozoa</taxon>
        <taxon>Asteroidea</taxon>
        <taxon>Valvatacea</taxon>
        <taxon>Valvatida</taxon>
        <taxon>Asterinidae</taxon>
        <taxon>Patiria</taxon>
    </lineage>
</organism>
<protein>
    <recommendedName>
        <fullName evidence="3">Ketimine reductase mu-crystallin</fullName>
        <ecNumber evidence="16">1.5.1.1</ecNumber>
        <ecNumber evidence="2">1.5.1.25</ecNumber>
    </recommendedName>
    <alternativeName>
        <fullName evidence="17">1-piperideine-2-carboxylate/1-pyrroline-2-carboxylate reductase</fullName>
    </alternativeName>
    <alternativeName>
        <fullName evidence="4">NADP-regulated thyroid-hormone-binding protein</fullName>
    </alternativeName>
</protein>
<comment type="subunit">
    <text evidence="15">Homodimer. Binds the thyroid hormone triiodothyronine (T3); T3 binding inhibits enzymatic activity.</text>
</comment>